<dbReference type="FunFam" id="1.20.120.220:FF:000005">
    <property type="entry name" value="ATP synthase subunit a"/>
    <property type="match status" value="1"/>
</dbReference>
<evidence type="ECO:0000256" key="3">
    <source>
        <dbReference type="ARBA" id="ARBA00022448"/>
    </source>
</evidence>
<feature type="transmembrane region" description="Helical" evidence="12">
    <location>
        <begin position="176"/>
        <end position="195"/>
    </location>
</feature>
<evidence type="ECO:0000256" key="9">
    <source>
        <dbReference type="ARBA" id="ARBA00023065"/>
    </source>
</evidence>
<dbReference type="GO" id="GO:0046933">
    <property type="term" value="F:proton-transporting ATP synthase activity, rotational mechanism"/>
    <property type="evidence" value="ECO:0007669"/>
    <property type="project" value="UniProtKB-UniRule"/>
</dbReference>
<dbReference type="PROSITE" id="PS00449">
    <property type="entry name" value="ATPASE_A"/>
    <property type="match status" value="1"/>
</dbReference>
<evidence type="ECO:0000256" key="5">
    <source>
        <dbReference type="ARBA" id="ARBA00022547"/>
    </source>
</evidence>
<evidence type="ECO:0000256" key="12">
    <source>
        <dbReference type="HAMAP-Rule" id="MF_01393"/>
    </source>
</evidence>
<name>A0A5D4T3L2_9BACI</name>
<dbReference type="PANTHER" id="PTHR42823:SF3">
    <property type="entry name" value="ATP SYNTHASE SUBUNIT A, CHLOROPLASTIC"/>
    <property type="match status" value="1"/>
</dbReference>
<evidence type="ECO:0000313" key="14">
    <source>
        <dbReference type="EMBL" id="TYS70290.1"/>
    </source>
</evidence>
<feature type="transmembrane region" description="Helical" evidence="12">
    <location>
        <begin position="79"/>
        <end position="100"/>
    </location>
</feature>
<keyword evidence="4 12" id="KW-1003">Cell membrane</keyword>
<dbReference type="Pfam" id="PF00119">
    <property type="entry name" value="ATP-synt_A"/>
    <property type="match status" value="1"/>
</dbReference>
<dbReference type="SUPFAM" id="SSF81336">
    <property type="entry name" value="F1F0 ATP synthase subunit A"/>
    <property type="match status" value="1"/>
</dbReference>
<feature type="transmembrane region" description="Helical" evidence="12">
    <location>
        <begin position="120"/>
        <end position="138"/>
    </location>
</feature>
<dbReference type="HAMAP" id="MF_01393">
    <property type="entry name" value="ATP_synth_a_bact"/>
    <property type="match status" value="1"/>
</dbReference>
<dbReference type="Proteomes" id="UP000324517">
    <property type="component" value="Unassembled WGS sequence"/>
</dbReference>
<keyword evidence="8 12" id="KW-1133">Transmembrane helix</keyword>
<keyword evidence="11 12" id="KW-0066">ATP synthesis</keyword>
<evidence type="ECO:0000256" key="11">
    <source>
        <dbReference type="ARBA" id="ARBA00023310"/>
    </source>
</evidence>
<sequence>MGHSAPIATLDLFGYDLHFNLSNILMTIITALIVFLIAILCTRTLALKPTGAQNFMEWLVDFAKGIINSTMDWQTGGRFLALALTIMMYVFVANMLGLPFAIILGDDHTLWWKSPTADPVITLSLAAMVVALTHYYGIKMKGFKEYGKDFFKPMSFLFPLKIIEEFANTLTLGLRLYGNIFAGEILLGLLAGLAVNGYQMGFMSGIIGTAVAIIPMLVWQAFSIFIGTIQAFIFTMLTMVYMAHKVSHDH</sequence>
<dbReference type="CDD" id="cd00310">
    <property type="entry name" value="ATP-synt_Fo_a_6"/>
    <property type="match status" value="1"/>
</dbReference>
<keyword evidence="7 12" id="KW-0375">Hydrogen ion transport</keyword>
<keyword evidence="3 12" id="KW-0813">Transport</keyword>
<reference evidence="14 15" key="1">
    <citation type="submission" date="2019-08" db="EMBL/GenBank/DDBJ databases">
        <title>Bacillus genomes from the desert of Cuatro Cienegas, Coahuila.</title>
        <authorList>
            <person name="Olmedo-Alvarez G."/>
        </authorList>
    </citation>
    <scope>NUCLEOTIDE SEQUENCE [LARGE SCALE GENOMIC DNA]</scope>
    <source>
        <strain evidence="14 15">CH98b_3T</strain>
    </source>
</reference>
<protein>
    <recommendedName>
        <fullName evidence="12 13">ATP synthase subunit a</fullName>
    </recommendedName>
    <alternativeName>
        <fullName evidence="12">ATP synthase F0 sector subunit a</fullName>
    </alternativeName>
    <alternativeName>
        <fullName evidence="12">F-ATPase subunit 6</fullName>
    </alternativeName>
</protein>
<dbReference type="NCBIfam" id="NF004479">
    <property type="entry name" value="PRK05815.1-4"/>
    <property type="match status" value="1"/>
</dbReference>
<proteinExistence type="inferred from homology"/>
<feature type="transmembrane region" description="Helical" evidence="12">
    <location>
        <begin position="224"/>
        <end position="243"/>
    </location>
</feature>
<dbReference type="AlphaFoldDB" id="A0A5D4T3L2"/>
<dbReference type="Gene3D" id="1.20.120.220">
    <property type="entry name" value="ATP synthase, F0 complex, subunit A"/>
    <property type="match status" value="1"/>
</dbReference>
<feature type="transmembrane region" description="Helical" evidence="12">
    <location>
        <begin position="24"/>
        <end position="46"/>
    </location>
</feature>
<dbReference type="NCBIfam" id="TIGR01131">
    <property type="entry name" value="ATP_synt_6_or_A"/>
    <property type="match status" value="1"/>
</dbReference>
<feature type="transmembrane region" description="Helical" evidence="12">
    <location>
        <begin position="202"/>
        <end position="218"/>
    </location>
</feature>
<dbReference type="InterPro" id="IPR000568">
    <property type="entry name" value="ATP_synth_F0_asu"/>
</dbReference>
<dbReference type="OrthoDB" id="9789241at2"/>
<evidence type="ECO:0000256" key="6">
    <source>
        <dbReference type="ARBA" id="ARBA00022692"/>
    </source>
</evidence>
<evidence type="ECO:0000256" key="7">
    <source>
        <dbReference type="ARBA" id="ARBA00022781"/>
    </source>
</evidence>
<dbReference type="GO" id="GO:0042777">
    <property type="term" value="P:proton motive force-driven plasma membrane ATP synthesis"/>
    <property type="evidence" value="ECO:0007669"/>
    <property type="project" value="TreeGrafter"/>
</dbReference>
<evidence type="ECO:0000256" key="13">
    <source>
        <dbReference type="RuleBase" id="RU000483"/>
    </source>
</evidence>
<comment type="function">
    <text evidence="12 13">Key component of the proton channel; it plays a direct role in the translocation of protons across the membrane.</text>
</comment>
<evidence type="ECO:0000256" key="8">
    <source>
        <dbReference type="ARBA" id="ARBA00022989"/>
    </source>
</evidence>
<evidence type="ECO:0000256" key="2">
    <source>
        <dbReference type="ARBA" id="ARBA00006810"/>
    </source>
</evidence>
<evidence type="ECO:0000313" key="15">
    <source>
        <dbReference type="Proteomes" id="UP000324517"/>
    </source>
</evidence>
<evidence type="ECO:0000256" key="10">
    <source>
        <dbReference type="ARBA" id="ARBA00023136"/>
    </source>
</evidence>
<keyword evidence="5 12" id="KW-0138">CF(0)</keyword>
<evidence type="ECO:0000256" key="1">
    <source>
        <dbReference type="ARBA" id="ARBA00004141"/>
    </source>
</evidence>
<comment type="similarity">
    <text evidence="2 12 13">Belongs to the ATPase A chain family.</text>
</comment>
<dbReference type="EMBL" id="VTET01000008">
    <property type="protein sequence ID" value="TYS70290.1"/>
    <property type="molecule type" value="Genomic_DNA"/>
</dbReference>
<keyword evidence="6 12" id="KW-0812">Transmembrane</keyword>
<comment type="caution">
    <text evidence="14">The sequence shown here is derived from an EMBL/GenBank/DDBJ whole genome shotgun (WGS) entry which is preliminary data.</text>
</comment>
<dbReference type="InterPro" id="IPR035908">
    <property type="entry name" value="F0_ATP_A_sf"/>
</dbReference>
<dbReference type="PANTHER" id="PTHR42823">
    <property type="entry name" value="ATP SYNTHASE SUBUNIT A, CHLOROPLASTIC"/>
    <property type="match status" value="1"/>
</dbReference>
<gene>
    <name evidence="12 14" type="primary">atpB</name>
    <name evidence="14" type="ORF">FZC75_15595</name>
</gene>
<accession>A0A5D4T3L2</accession>
<dbReference type="PRINTS" id="PR00123">
    <property type="entry name" value="ATPASEA"/>
</dbReference>
<dbReference type="RefSeq" id="WP_148980110.1">
    <property type="nucleotide sequence ID" value="NZ_CP082918.1"/>
</dbReference>
<keyword evidence="10 12" id="KW-0472">Membrane</keyword>
<dbReference type="InterPro" id="IPR023011">
    <property type="entry name" value="ATP_synth_F0_asu_AS"/>
</dbReference>
<dbReference type="GO" id="GO:0045259">
    <property type="term" value="C:proton-transporting ATP synthase complex"/>
    <property type="evidence" value="ECO:0007669"/>
    <property type="project" value="UniProtKB-KW"/>
</dbReference>
<dbReference type="GO" id="GO:0005886">
    <property type="term" value="C:plasma membrane"/>
    <property type="evidence" value="ECO:0007669"/>
    <property type="project" value="UniProtKB-SubCell"/>
</dbReference>
<keyword evidence="9 12" id="KW-0406">Ion transport</keyword>
<dbReference type="InterPro" id="IPR045082">
    <property type="entry name" value="ATP_syn_F0_a_bact/chloroplast"/>
</dbReference>
<evidence type="ECO:0000256" key="4">
    <source>
        <dbReference type="ARBA" id="ARBA00022475"/>
    </source>
</evidence>
<comment type="subcellular location">
    <subcellularLocation>
        <location evidence="12 13">Cell membrane</location>
        <topology evidence="12 13">Multi-pass membrane protein</topology>
    </subcellularLocation>
    <subcellularLocation>
        <location evidence="1">Membrane</location>
        <topology evidence="1">Multi-pass membrane protein</topology>
    </subcellularLocation>
</comment>
<organism evidence="14 15">
    <name type="scientific">Sutcliffiella horikoshii</name>
    <dbReference type="NCBI Taxonomy" id="79883"/>
    <lineage>
        <taxon>Bacteria</taxon>
        <taxon>Bacillati</taxon>
        <taxon>Bacillota</taxon>
        <taxon>Bacilli</taxon>
        <taxon>Bacillales</taxon>
        <taxon>Bacillaceae</taxon>
        <taxon>Sutcliffiella</taxon>
    </lineage>
</organism>